<organism evidence="3 4">
    <name type="scientific">Mizuhopecten yessoensis</name>
    <name type="common">Japanese scallop</name>
    <name type="synonym">Patinopecten yessoensis</name>
    <dbReference type="NCBI Taxonomy" id="6573"/>
    <lineage>
        <taxon>Eukaryota</taxon>
        <taxon>Metazoa</taxon>
        <taxon>Spiralia</taxon>
        <taxon>Lophotrochozoa</taxon>
        <taxon>Mollusca</taxon>
        <taxon>Bivalvia</taxon>
        <taxon>Autobranchia</taxon>
        <taxon>Pteriomorphia</taxon>
        <taxon>Pectinida</taxon>
        <taxon>Pectinoidea</taxon>
        <taxon>Pectinidae</taxon>
        <taxon>Mizuhopecten</taxon>
    </lineage>
</organism>
<dbReference type="Proteomes" id="UP000242188">
    <property type="component" value="Unassembled WGS sequence"/>
</dbReference>
<name>A0A210R395_MIZYE</name>
<dbReference type="EMBL" id="NEDP02000680">
    <property type="protein sequence ID" value="OWF55412.1"/>
    <property type="molecule type" value="Genomic_DNA"/>
</dbReference>
<comment type="caution">
    <text evidence="3">The sequence shown here is derived from an EMBL/GenBank/DDBJ whole genome shotgun (WGS) entry which is preliminary data.</text>
</comment>
<evidence type="ECO:0000313" key="4">
    <source>
        <dbReference type="Proteomes" id="UP000242188"/>
    </source>
</evidence>
<reference evidence="3 4" key="1">
    <citation type="journal article" date="2017" name="Nat. Ecol. Evol.">
        <title>Scallop genome provides insights into evolution of bilaterian karyotype and development.</title>
        <authorList>
            <person name="Wang S."/>
            <person name="Zhang J."/>
            <person name="Jiao W."/>
            <person name="Li J."/>
            <person name="Xun X."/>
            <person name="Sun Y."/>
            <person name="Guo X."/>
            <person name="Huan P."/>
            <person name="Dong B."/>
            <person name="Zhang L."/>
            <person name="Hu X."/>
            <person name="Sun X."/>
            <person name="Wang J."/>
            <person name="Zhao C."/>
            <person name="Wang Y."/>
            <person name="Wang D."/>
            <person name="Huang X."/>
            <person name="Wang R."/>
            <person name="Lv J."/>
            <person name="Li Y."/>
            <person name="Zhang Z."/>
            <person name="Liu B."/>
            <person name="Lu W."/>
            <person name="Hui Y."/>
            <person name="Liang J."/>
            <person name="Zhou Z."/>
            <person name="Hou R."/>
            <person name="Li X."/>
            <person name="Liu Y."/>
            <person name="Li H."/>
            <person name="Ning X."/>
            <person name="Lin Y."/>
            <person name="Zhao L."/>
            <person name="Xing Q."/>
            <person name="Dou J."/>
            <person name="Li Y."/>
            <person name="Mao J."/>
            <person name="Guo H."/>
            <person name="Dou H."/>
            <person name="Li T."/>
            <person name="Mu C."/>
            <person name="Jiang W."/>
            <person name="Fu Q."/>
            <person name="Fu X."/>
            <person name="Miao Y."/>
            <person name="Liu J."/>
            <person name="Yu Q."/>
            <person name="Li R."/>
            <person name="Liao H."/>
            <person name="Li X."/>
            <person name="Kong Y."/>
            <person name="Jiang Z."/>
            <person name="Chourrout D."/>
            <person name="Li R."/>
            <person name="Bao Z."/>
        </authorList>
    </citation>
    <scope>NUCLEOTIDE SEQUENCE [LARGE SCALE GENOMIC DNA]</scope>
    <source>
        <strain evidence="3 4">PY_sf001</strain>
    </source>
</reference>
<proteinExistence type="predicted"/>
<dbReference type="AlphaFoldDB" id="A0A210R395"/>
<feature type="chain" id="PRO_5013165886" description="Immunoglobulin domain-containing protein" evidence="1">
    <location>
        <begin position="22"/>
        <end position="265"/>
    </location>
</feature>
<keyword evidence="4" id="KW-1185">Reference proteome</keyword>
<dbReference type="SMART" id="SM00409">
    <property type="entry name" value="IG"/>
    <property type="match status" value="1"/>
</dbReference>
<feature type="signal peptide" evidence="1">
    <location>
        <begin position="1"/>
        <end position="21"/>
    </location>
</feature>
<keyword evidence="1" id="KW-0732">Signal</keyword>
<evidence type="ECO:0000313" key="3">
    <source>
        <dbReference type="EMBL" id="OWF55412.1"/>
    </source>
</evidence>
<feature type="domain" description="Immunoglobulin" evidence="2">
    <location>
        <begin position="112"/>
        <end position="235"/>
    </location>
</feature>
<evidence type="ECO:0000259" key="2">
    <source>
        <dbReference type="SMART" id="SM00409"/>
    </source>
</evidence>
<dbReference type="InterPro" id="IPR013783">
    <property type="entry name" value="Ig-like_fold"/>
</dbReference>
<accession>A0A210R395</accession>
<protein>
    <recommendedName>
        <fullName evidence="2">Immunoglobulin domain-containing protein</fullName>
    </recommendedName>
</protein>
<sequence length="265" mass="29584">MYTAVAMLIFVLFCMIPAIGSWKDKNCSHYVPGSDPSTQPKTYCSPTAFKWNCSIAIPETTWHLLQGAISLGRCCQPVYGWNGTFTICESNGKSDQLTACGDGFHNLNSPFSSAEYVEVSEHADWVCHKQNPLSDSDIPHVMWKQQEFIIRKGQSITLLAEVHSSTELVRVAILDENVQFPLFKPKSEIFPHYHHRFAVHFTFSNVTTSDSGRYYFVATNKLASGWSGITLLTVLKGTEGTTSGSPRIRSCMILIICMACVIFLH</sequence>
<dbReference type="Gene3D" id="2.60.40.10">
    <property type="entry name" value="Immunoglobulins"/>
    <property type="match status" value="1"/>
</dbReference>
<evidence type="ECO:0000256" key="1">
    <source>
        <dbReference type="SAM" id="SignalP"/>
    </source>
</evidence>
<dbReference type="OrthoDB" id="10445332at2759"/>
<dbReference type="SUPFAM" id="SSF48726">
    <property type="entry name" value="Immunoglobulin"/>
    <property type="match status" value="1"/>
</dbReference>
<gene>
    <name evidence="3" type="ORF">KP79_PYT10475</name>
</gene>
<dbReference type="InterPro" id="IPR036179">
    <property type="entry name" value="Ig-like_dom_sf"/>
</dbReference>
<dbReference type="InterPro" id="IPR003599">
    <property type="entry name" value="Ig_sub"/>
</dbReference>